<dbReference type="Proteomes" id="UP000027361">
    <property type="component" value="Unassembled WGS sequence"/>
</dbReference>
<dbReference type="RefSeq" id="XP_013239796.1">
    <property type="nucleotide sequence ID" value="XM_013384342.1"/>
</dbReference>
<dbReference type="HOGENOM" id="CLU_1403330_0_0_1"/>
<name>A0A066VA54_TILAU</name>
<organism evidence="2 3">
    <name type="scientific">Tilletiaria anomala (strain ATCC 24038 / CBS 436.72 / UBC 951)</name>
    <dbReference type="NCBI Taxonomy" id="1037660"/>
    <lineage>
        <taxon>Eukaryota</taxon>
        <taxon>Fungi</taxon>
        <taxon>Dikarya</taxon>
        <taxon>Basidiomycota</taxon>
        <taxon>Ustilaginomycotina</taxon>
        <taxon>Exobasidiomycetes</taxon>
        <taxon>Georgefischeriales</taxon>
        <taxon>Tilletiariaceae</taxon>
        <taxon>Tilletiaria</taxon>
    </lineage>
</organism>
<comment type="caution">
    <text evidence="2">The sequence shown here is derived from an EMBL/GenBank/DDBJ whole genome shotgun (WGS) entry which is preliminary data.</text>
</comment>
<feature type="region of interest" description="Disordered" evidence="1">
    <location>
        <begin position="39"/>
        <end position="67"/>
    </location>
</feature>
<evidence type="ECO:0000313" key="2">
    <source>
        <dbReference type="EMBL" id="KDN35455.1"/>
    </source>
</evidence>
<dbReference type="GeneID" id="25267808"/>
<reference evidence="2 3" key="1">
    <citation type="submission" date="2014-05" db="EMBL/GenBank/DDBJ databases">
        <title>Draft genome sequence of a rare smut relative, Tilletiaria anomala UBC 951.</title>
        <authorList>
            <consortium name="DOE Joint Genome Institute"/>
            <person name="Toome M."/>
            <person name="Kuo A."/>
            <person name="Henrissat B."/>
            <person name="Lipzen A."/>
            <person name="Tritt A."/>
            <person name="Yoshinaga Y."/>
            <person name="Zane M."/>
            <person name="Barry K."/>
            <person name="Grigoriev I.V."/>
            <person name="Spatafora J.W."/>
            <person name="Aimea M.C."/>
        </authorList>
    </citation>
    <scope>NUCLEOTIDE SEQUENCE [LARGE SCALE GENOMIC DNA]</scope>
    <source>
        <strain evidence="2 3">UBC 951</strain>
    </source>
</reference>
<sequence>MNLSAGATCAYTLTSGAAPCTACSSRSASWRVYRAPSAARGGDDHAAGLADGHGEGRQEARIPAQGRGRADPCGGCRAVCSFAFGRRRHWGKRNIGAAPMQEGKALRHVHSANAPSARCGEQRPSAAHVRSHLAPSRRILRAAERRRMSCLERLSTGPHGGRPADVALPQLPSDRSRIAARHGRQHRVAADHRI</sequence>
<dbReference type="EMBL" id="JMSN01000214">
    <property type="protein sequence ID" value="KDN35455.1"/>
    <property type="molecule type" value="Genomic_DNA"/>
</dbReference>
<dbReference type="AlphaFoldDB" id="A0A066VA54"/>
<keyword evidence="3" id="KW-1185">Reference proteome</keyword>
<proteinExistence type="predicted"/>
<evidence type="ECO:0000256" key="1">
    <source>
        <dbReference type="SAM" id="MobiDB-lite"/>
    </source>
</evidence>
<gene>
    <name evidence="2" type="ORF">K437DRAFT_78161</name>
</gene>
<dbReference type="InParanoid" id="A0A066VA54"/>
<feature type="compositionally biased region" description="Basic and acidic residues" evidence="1">
    <location>
        <begin position="41"/>
        <end position="60"/>
    </location>
</feature>
<evidence type="ECO:0000313" key="3">
    <source>
        <dbReference type="Proteomes" id="UP000027361"/>
    </source>
</evidence>
<protein>
    <submittedName>
        <fullName evidence="2">Uncharacterized protein</fullName>
    </submittedName>
</protein>
<accession>A0A066VA54</accession>